<dbReference type="RefSeq" id="WP_169564827.1">
    <property type="nucleotide sequence ID" value="NZ_JAAXYH010000009.1"/>
</dbReference>
<accession>A0A972JJG8</accession>
<evidence type="ECO:0000313" key="2">
    <source>
        <dbReference type="EMBL" id="NMH66098.1"/>
    </source>
</evidence>
<dbReference type="EMBL" id="JAAXYH010000009">
    <property type="protein sequence ID" value="NMH66098.1"/>
    <property type="molecule type" value="Genomic_DNA"/>
</dbReference>
<reference evidence="2" key="1">
    <citation type="submission" date="2020-04" db="EMBL/GenBank/DDBJ databases">
        <title>Description of Shewanella salipaludis sp. nov., isolated from a salt marsh.</title>
        <authorList>
            <person name="Park S."/>
            <person name="Yoon J.-H."/>
        </authorList>
    </citation>
    <scope>NUCLEOTIDE SEQUENCE</scope>
    <source>
        <strain evidence="2">SHSM-M6</strain>
    </source>
</reference>
<sequence>MKRLSPGLIFGALFTVQAMATELHPYQDPIPLNGYVSDIDALLSRSLQRNQWTFSKDEAGHYFASITHKSYEITSQIVADKDTLQVKLLSATRVECSDKHCSVDEDKVEGWLTKLRRSIAYDLTLVVRDAALKKSLQ</sequence>
<gene>
    <name evidence="2" type="ORF">HC757_13100</name>
</gene>
<keyword evidence="3" id="KW-1185">Reference proteome</keyword>
<name>A0A972JJG8_9GAMM</name>
<evidence type="ECO:0000313" key="3">
    <source>
        <dbReference type="Proteomes" id="UP000737113"/>
    </source>
</evidence>
<protein>
    <submittedName>
        <fullName evidence="2">Uncharacterized protein</fullName>
    </submittedName>
</protein>
<feature type="signal peptide" evidence="1">
    <location>
        <begin position="1"/>
        <end position="20"/>
    </location>
</feature>
<dbReference type="AlphaFoldDB" id="A0A972JJG8"/>
<proteinExistence type="predicted"/>
<comment type="caution">
    <text evidence="2">The sequence shown here is derived from an EMBL/GenBank/DDBJ whole genome shotgun (WGS) entry which is preliminary data.</text>
</comment>
<organism evidence="2 3">
    <name type="scientific">Shewanella salipaludis</name>
    <dbReference type="NCBI Taxonomy" id="2723052"/>
    <lineage>
        <taxon>Bacteria</taxon>
        <taxon>Pseudomonadati</taxon>
        <taxon>Pseudomonadota</taxon>
        <taxon>Gammaproteobacteria</taxon>
        <taxon>Alteromonadales</taxon>
        <taxon>Shewanellaceae</taxon>
        <taxon>Shewanella</taxon>
    </lineage>
</organism>
<evidence type="ECO:0000256" key="1">
    <source>
        <dbReference type="SAM" id="SignalP"/>
    </source>
</evidence>
<feature type="chain" id="PRO_5037376415" evidence="1">
    <location>
        <begin position="21"/>
        <end position="137"/>
    </location>
</feature>
<dbReference type="Proteomes" id="UP000737113">
    <property type="component" value="Unassembled WGS sequence"/>
</dbReference>
<keyword evidence="1" id="KW-0732">Signal</keyword>